<comment type="caution">
    <text evidence="1">The sequence shown here is derived from an EMBL/GenBank/DDBJ whole genome shotgun (WGS) entry which is preliminary data.</text>
</comment>
<reference evidence="1 2" key="1">
    <citation type="submission" date="2022-07" db="EMBL/GenBank/DDBJ databases">
        <title>Genomic and pangenome structural analysis of the polyextremophile Exiguobacterium.</title>
        <authorList>
            <person name="Shen L."/>
        </authorList>
    </citation>
    <scope>NUCLEOTIDE SEQUENCE [LARGE SCALE GENOMIC DNA]</scope>
    <source>
        <strain evidence="1 2">12_1</strain>
    </source>
</reference>
<protein>
    <submittedName>
        <fullName evidence="1">Uncharacterized protein</fullName>
    </submittedName>
</protein>
<organism evidence="1 2">
    <name type="scientific">Exiguobacterium alkaliphilum</name>
    <dbReference type="NCBI Taxonomy" id="1428684"/>
    <lineage>
        <taxon>Bacteria</taxon>
        <taxon>Bacillati</taxon>
        <taxon>Bacillota</taxon>
        <taxon>Bacilli</taxon>
        <taxon>Bacillales</taxon>
        <taxon>Bacillales Family XII. Incertae Sedis</taxon>
        <taxon>Exiguobacterium</taxon>
    </lineage>
</organism>
<name>A0ABT2L1U0_9BACL</name>
<accession>A0ABT2L1U0</accession>
<dbReference type="EMBL" id="JANIEK010000098">
    <property type="protein sequence ID" value="MCT4796731.1"/>
    <property type="molecule type" value="Genomic_DNA"/>
</dbReference>
<dbReference type="RefSeq" id="WP_034818055.1">
    <property type="nucleotide sequence ID" value="NZ_JANIEK010000098.1"/>
</dbReference>
<proteinExistence type="predicted"/>
<gene>
    <name evidence="1" type="ORF">NQG31_14370</name>
</gene>
<keyword evidence="2" id="KW-1185">Reference proteome</keyword>
<sequence>MHNLEFLTPDHFETFKRLARRLDDPGQTSRQYFAALYLIAGNKQVQDILLPYVELEKGQIRTGTIIDDNTFDKEALTLVKLVIHLYNNKEWVLPTELISLTEEDYTLAMQAITLCRDAQFDDITIPTKKEA</sequence>
<evidence type="ECO:0000313" key="2">
    <source>
        <dbReference type="Proteomes" id="UP001206821"/>
    </source>
</evidence>
<dbReference type="Proteomes" id="UP001206821">
    <property type="component" value="Unassembled WGS sequence"/>
</dbReference>
<evidence type="ECO:0000313" key="1">
    <source>
        <dbReference type="EMBL" id="MCT4796731.1"/>
    </source>
</evidence>